<organism evidence="1 3">
    <name type="scientific">Nitrosomonas cryotolerans ATCC 49181</name>
    <dbReference type="NCBI Taxonomy" id="1131553"/>
    <lineage>
        <taxon>Bacteria</taxon>
        <taxon>Pseudomonadati</taxon>
        <taxon>Pseudomonadota</taxon>
        <taxon>Betaproteobacteria</taxon>
        <taxon>Nitrosomonadales</taxon>
        <taxon>Nitrosomonadaceae</taxon>
        <taxon>Nitrosomonas</taxon>
    </lineage>
</organism>
<protein>
    <recommendedName>
        <fullName evidence="4">DUF721 domain-containing protein</fullName>
    </recommendedName>
</protein>
<gene>
    <name evidence="1" type="ORF">SAMN02743940_0753</name>
    <name evidence="2" type="ORF">SAMN02743940_2708</name>
</gene>
<dbReference type="Proteomes" id="UP000185062">
    <property type="component" value="Unassembled WGS sequence"/>
</dbReference>
<keyword evidence="3" id="KW-1185">Reference proteome</keyword>
<name>A0A1N6GKW8_9PROT</name>
<dbReference type="eggNOG" id="COG4701">
    <property type="taxonomic scope" value="Bacteria"/>
</dbReference>
<dbReference type="InterPro" id="IPR007922">
    <property type="entry name" value="DciA-like"/>
</dbReference>
<evidence type="ECO:0000313" key="2">
    <source>
        <dbReference type="EMBL" id="SIO45047.1"/>
    </source>
</evidence>
<dbReference type="Pfam" id="PF05258">
    <property type="entry name" value="DciA"/>
    <property type="match status" value="1"/>
</dbReference>
<dbReference type="EMBL" id="FSRO01000001">
    <property type="protein sequence ID" value="SIO08174.1"/>
    <property type="molecule type" value="Genomic_DNA"/>
</dbReference>
<evidence type="ECO:0008006" key="4">
    <source>
        <dbReference type="Google" id="ProtNLM"/>
    </source>
</evidence>
<dbReference type="STRING" id="44575.SAMN05216419_10074"/>
<sequence length="157" mass="17752">MTTRKVNSYLNLLGRTPKYQGLFTKINELNKMQQIFMAVVPPYLAKQCTLGRISNGTLIVYTANGSIATKLKQVSPSLLLKLQKINWQITAIQITVQADYFTKNTANFPSDCTPKKKLLMSQAGIKHLSQLAEKLPNSVLRHAIELLLEKQRKLHDK</sequence>
<accession>A0A1N6GKW8</accession>
<dbReference type="EMBL" id="FSRO01000001">
    <property type="protein sequence ID" value="SIO45047.1"/>
    <property type="molecule type" value="Genomic_DNA"/>
</dbReference>
<reference evidence="1 3" key="1">
    <citation type="submission" date="2016-12" db="EMBL/GenBank/DDBJ databases">
        <authorList>
            <person name="Song W.-J."/>
            <person name="Kurnit D.M."/>
        </authorList>
    </citation>
    <scope>NUCLEOTIDE SEQUENCE [LARGE SCALE GENOMIC DNA]</scope>
    <source>
        <strain evidence="1 3">ATCC 49181</strain>
    </source>
</reference>
<evidence type="ECO:0000313" key="3">
    <source>
        <dbReference type="Proteomes" id="UP000185062"/>
    </source>
</evidence>
<proteinExistence type="predicted"/>
<dbReference type="RefSeq" id="WP_028461015.1">
    <property type="nucleotide sequence ID" value="NZ_FSRO01000001.1"/>
</dbReference>
<dbReference type="AlphaFoldDB" id="A0A1N6GKW8"/>
<evidence type="ECO:0000313" key="1">
    <source>
        <dbReference type="EMBL" id="SIO08174.1"/>
    </source>
</evidence>